<keyword evidence="12 17" id="KW-1133">Transmembrane helix</keyword>
<evidence type="ECO:0000256" key="8">
    <source>
        <dbReference type="ARBA" id="ARBA00022737"/>
    </source>
</evidence>
<dbReference type="Gene3D" id="1.10.510.10">
    <property type="entry name" value="Transferase(Phosphotransferase) domain 1"/>
    <property type="match status" value="1"/>
</dbReference>
<keyword evidence="13 17" id="KW-0472">Membrane</keyword>
<evidence type="ECO:0000256" key="14">
    <source>
        <dbReference type="ARBA" id="ARBA00023170"/>
    </source>
</evidence>
<keyword evidence="10" id="KW-0418">Kinase</keyword>
<evidence type="ECO:0000256" key="17">
    <source>
        <dbReference type="SAM" id="Phobius"/>
    </source>
</evidence>
<dbReference type="PANTHER" id="PTHR27000:SF785">
    <property type="entry name" value="PROTEIN KINASE DOMAIN-CONTAINING PROTEIN"/>
    <property type="match status" value="1"/>
</dbReference>
<evidence type="ECO:0000256" key="6">
    <source>
        <dbReference type="ARBA" id="ARBA00022692"/>
    </source>
</evidence>
<dbReference type="SMART" id="SM00369">
    <property type="entry name" value="LRR_TYP"/>
    <property type="match status" value="12"/>
</dbReference>
<dbReference type="Pfam" id="PF00560">
    <property type="entry name" value="LRR_1"/>
    <property type="match status" value="9"/>
</dbReference>
<evidence type="ECO:0000256" key="7">
    <source>
        <dbReference type="ARBA" id="ARBA00022729"/>
    </source>
</evidence>
<protein>
    <recommendedName>
        <fullName evidence="19">Protein kinase domain-containing protein</fullName>
    </recommendedName>
</protein>
<feature type="chain" id="PRO_5046383076" description="Protein kinase domain-containing protein" evidence="18">
    <location>
        <begin position="22"/>
        <end position="1173"/>
    </location>
</feature>
<proteinExistence type="inferred from homology"/>
<evidence type="ECO:0000256" key="15">
    <source>
        <dbReference type="ARBA" id="ARBA00023180"/>
    </source>
</evidence>
<name>A0ABQ7UZ51_SOLTU</name>
<evidence type="ECO:0000256" key="4">
    <source>
        <dbReference type="ARBA" id="ARBA00022614"/>
    </source>
</evidence>
<keyword evidence="5" id="KW-0808">Transferase</keyword>
<dbReference type="SMART" id="SM00365">
    <property type="entry name" value="LRR_SD22"/>
    <property type="match status" value="9"/>
</dbReference>
<evidence type="ECO:0000256" key="1">
    <source>
        <dbReference type="ARBA" id="ARBA00004162"/>
    </source>
</evidence>
<dbReference type="Gene3D" id="3.30.200.20">
    <property type="entry name" value="Phosphorylase Kinase, domain 1"/>
    <property type="match status" value="1"/>
</dbReference>
<reference evidence="20 21" key="1">
    <citation type="journal article" date="2021" name="bioRxiv">
        <title>Chromosome-scale and haplotype-resolved genome assembly of a tetraploid potato cultivar.</title>
        <authorList>
            <person name="Sun H."/>
            <person name="Jiao W.-B."/>
            <person name="Krause K."/>
            <person name="Campoy J.A."/>
            <person name="Goel M."/>
            <person name="Folz-Donahue K."/>
            <person name="Kukat C."/>
            <person name="Huettel B."/>
            <person name="Schneeberger K."/>
        </authorList>
    </citation>
    <scope>NUCLEOTIDE SEQUENCE [LARGE SCALE GENOMIC DNA]</scope>
    <source>
        <strain evidence="20">SolTubOtavaFocal</strain>
        <tissue evidence="20">Leaves</tissue>
    </source>
</reference>
<dbReference type="PROSITE" id="PS00107">
    <property type="entry name" value="PROTEIN_KINASE_ATP"/>
    <property type="match status" value="1"/>
</dbReference>
<dbReference type="InterPro" id="IPR013210">
    <property type="entry name" value="LRR_N_plant-typ"/>
</dbReference>
<evidence type="ECO:0000256" key="18">
    <source>
        <dbReference type="SAM" id="SignalP"/>
    </source>
</evidence>
<gene>
    <name evidence="20" type="ORF">KY290_020590</name>
</gene>
<dbReference type="InterPro" id="IPR011009">
    <property type="entry name" value="Kinase-like_dom_sf"/>
</dbReference>
<evidence type="ECO:0000256" key="11">
    <source>
        <dbReference type="ARBA" id="ARBA00022840"/>
    </source>
</evidence>
<evidence type="ECO:0000256" key="10">
    <source>
        <dbReference type="ARBA" id="ARBA00022777"/>
    </source>
</evidence>
<keyword evidence="21" id="KW-1185">Reference proteome</keyword>
<dbReference type="InterPro" id="IPR017441">
    <property type="entry name" value="Protein_kinase_ATP_BS"/>
</dbReference>
<dbReference type="SUPFAM" id="SSF52058">
    <property type="entry name" value="L domain-like"/>
    <property type="match status" value="2"/>
</dbReference>
<comment type="caution">
    <text evidence="20">The sequence shown here is derived from an EMBL/GenBank/DDBJ whole genome shotgun (WGS) entry which is preliminary data.</text>
</comment>
<dbReference type="PROSITE" id="PS00108">
    <property type="entry name" value="PROTEIN_KINASE_ST"/>
    <property type="match status" value="1"/>
</dbReference>
<dbReference type="SUPFAM" id="SSF52047">
    <property type="entry name" value="RNI-like"/>
    <property type="match status" value="1"/>
</dbReference>
<dbReference type="PANTHER" id="PTHR27000">
    <property type="entry name" value="LEUCINE-RICH REPEAT RECEPTOR-LIKE PROTEIN KINASE FAMILY PROTEIN-RELATED"/>
    <property type="match status" value="1"/>
</dbReference>
<keyword evidence="6 17" id="KW-0812">Transmembrane</keyword>
<dbReference type="Pfam" id="PF08263">
    <property type="entry name" value="LRRNT_2"/>
    <property type="match status" value="1"/>
</dbReference>
<comment type="similarity">
    <text evidence="3">Belongs to the protein kinase superfamily. Ser/Thr protein kinase family.</text>
</comment>
<feature type="binding site" evidence="16">
    <location>
        <position position="918"/>
    </location>
    <ligand>
        <name>ATP</name>
        <dbReference type="ChEBI" id="CHEBI:30616"/>
    </ligand>
</feature>
<dbReference type="Proteomes" id="UP000826656">
    <property type="component" value="Unassembled WGS sequence"/>
</dbReference>
<feature type="signal peptide" evidence="18">
    <location>
        <begin position="1"/>
        <end position="21"/>
    </location>
</feature>
<feature type="domain" description="Protein kinase" evidence="19">
    <location>
        <begin position="890"/>
        <end position="1171"/>
    </location>
</feature>
<evidence type="ECO:0000256" key="16">
    <source>
        <dbReference type="PROSITE-ProRule" id="PRU10141"/>
    </source>
</evidence>
<dbReference type="SMART" id="SM00220">
    <property type="entry name" value="S_TKc"/>
    <property type="match status" value="1"/>
</dbReference>
<accession>A0ABQ7UZ51</accession>
<dbReference type="Pfam" id="PF13855">
    <property type="entry name" value="LRR_8"/>
    <property type="match status" value="1"/>
</dbReference>
<keyword evidence="9 16" id="KW-0547">Nucleotide-binding</keyword>
<keyword evidence="4" id="KW-0433">Leucine-rich repeat</keyword>
<keyword evidence="15" id="KW-0325">Glycoprotein</keyword>
<dbReference type="Pfam" id="PF00069">
    <property type="entry name" value="Pkinase"/>
    <property type="match status" value="1"/>
</dbReference>
<evidence type="ECO:0000256" key="2">
    <source>
        <dbReference type="ARBA" id="ARBA00004479"/>
    </source>
</evidence>
<dbReference type="PROSITE" id="PS50011">
    <property type="entry name" value="PROTEIN_KINASE_DOM"/>
    <property type="match status" value="1"/>
</dbReference>
<evidence type="ECO:0000256" key="13">
    <source>
        <dbReference type="ARBA" id="ARBA00023136"/>
    </source>
</evidence>
<evidence type="ECO:0000256" key="5">
    <source>
        <dbReference type="ARBA" id="ARBA00022679"/>
    </source>
</evidence>
<keyword evidence="7 18" id="KW-0732">Signal</keyword>
<evidence type="ECO:0000259" key="19">
    <source>
        <dbReference type="PROSITE" id="PS50011"/>
    </source>
</evidence>
<keyword evidence="11 16" id="KW-0067">ATP-binding</keyword>
<organism evidence="20 21">
    <name type="scientific">Solanum tuberosum</name>
    <name type="common">Potato</name>
    <dbReference type="NCBI Taxonomy" id="4113"/>
    <lineage>
        <taxon>Eukaryota</taxon>
        <taxon>Viridiplantae</taxon>
        <taxon>Streptophyta</taxon>
        <taxon>Embryophyta</taxon>
        <taxon>Tracheophyta</taxon>
        <taxon>Spermatophyta</taxon>
        <taxon>Magnoliopsida</taxon>
        <taxon>eudicotyledons</taxon>
        <taxon>Gunneridae</taxon>
        <taxon>Pentapetalae</taxon>
        <taxon>asterids</taxon>
        <taxon>lamiids</taxon>
        <taxon>Solanales</taxon>
        <taxon>Solanaceae</taxon>
        <taxon>Solanoideae</taxon>
        <taxon>Solaneae</taxon>
        <taxon>Solanum</taxon>
    </lineage>
</organism>
<evidence type="ECO:0000313" key="21">
    <source>
        <dbReference type="Proteomes" id="UP000826656"/>
    </source>
</evidence>
<dbReference type="SUPFAM" id="SSF56112">
    <property type="entry name" value="Protein kinase-like (PK-like)"/>
    <property type="match status" value="1"/>
</dbReference>
<dbReference type="PROSITE" id="PS51450">
    <property type="entry name" value="LRR"/>
    <property type="match status" value="1"/>
</dbReference>
<evidence type="ECO:0000256" key="3">
    <source>
        <dbReference type="ARBA" id="ARBA00008684"/>
    </source>
</evidence>
<dbReference type="InterPro" id="IPR032675">
    <property type="entry name" value="LRR_dom_sf"/>
</dbReference>
<keyword evidence="14" id="KW-0675">Receptor</keyword>
<evidence type="ECO:0000256" key="12">
    <source>
        <dbReference type="ARBA" id="ARBA00022989"/>
    </source>
</evidence>
<dbReference type="InterPro" id="IPR003591">
    <property type="entry name" value="Leu-rich_rpt_typical-subtyp"/>
</dbReference>
<keyword evidence="8" id="KW-0677">Repeat</keyword>
<feature type="transmembrane region" description="Helical" evidence="17">
    <location>
        <begin position="830"/>
        <end position="854"/>
    </location>
</feature>
<evidence type="ECO:0000256" key="9">
    <source>
        <dbReference type="ARBA" id="ARBA00022741"/>
    </source>
</evidence>
<dbReference type="Gene3D" id="3.80.10.10">
    <property type="entry name" value="Ribonuclease Inhibitor"/>
    <property type="match status" value="5"/>
</dbReference>
<dbReference type="InterPro" id="IPR000719">
    <property type="entry name" value="Prot_kinase_dom"/>
</dbReference>
<sequence length="1173" mass="130316">MEKHIFLLILAILVQFYFVSSISATISSNETDQEALLAFRNLVTSDSSHFLANNWTKNTSFCSWFGVTCSPKRQRVVALTLPNLQLQGTISPSLANLSFLIELNLANNNFHGDIPYGIGHLPRLRVIDIQNNQLHGSIPTSLFQHRSVQIISLAFNKLGGEMWNGTWYVPELRVLNLRNNTLTGIIPPSIGNATKLMNISLNWNRINGNIPMEIGNLSQLAELSLSRNQLTGSIPSTLFNISSLLVVSLAYNSLSGPLFLDDRRNVLSSNLEHIGVSYNQITGHISSNICQFKALKVLSISYNNITGEIPRNIGCLAKLEELYIGYNAIDGTIPTSLGNISTLQKLHCGNNHMEGELPPELGKLSNLRQINFEENHNLIGEIPNAIFNISSLEFIAFTFNYLSGRIPNLLHLPNLIQLLLANNQLEGEIPRYITNATNLELLELSDNLLTGSIPYDLGNLRELQELFLHHNQLTELGFFDSLVKCRMLRYVQVGSNPLNGVLPSSIGNLSSTVEYFHIGDAQINGFIPTSTGNMSGLTTLVFQDNNLTGNIPREQWRSHLTMRGVIRPPFGGKLYDLYMILNPLAENPGSATAREIGKLKQLQGLFLVNNELQGDITEVVCDLSNLVRLALSENELSGVIPECLGSLAMLQHLFLGSNKFESKLPLSFWKMSSLLYVNMSRNSIEGEVPSDIGELKAIVAIDISGNHFSGMIPSNLGELQNLKLLSLSNNSFSGPIPLSFSNLKSLEFLDLSLNDLSGTIPKSLKKLLYLTSINVSFNVLEGEIPSGGVFANSTLQSFRGNKGLCGRKILEVPACAVTTPEQQQPKSKRLVLKIVTLVVISFFLIFLLVVSIWIMKRKKKGKSKDVEKVLEMRTYQLISYYEIQRATNNFDESNLIGVGGSGSVYKATLPSGIVVAIKVLDLENEEVCKRFDTECEVVRNVRHRNLVSVITTCSTDHIRAFVLQYMPNGSLDNWLYKEDRHLNLCQRVTIMLDVAMAIEYLHHGNDTPIVHCDLKPANVLLDEDMVARVGDFGISKILAVSKSMAHTKTLGTLGYIAPEYGSEGIVSTRGDVYSYGIMLMEVLAKRRPTGEEIFDENLGLREWITRAFPRTVMEVVDANIFHDGEKITSKSEICILSMIELALDCTKAIPESRITMKDVVKRLNKIKNTFLET</sequence>
<evidence type="ECO:0000313" key="20">
    <source>
        <dbReference type="EMBL" id="KAH0757097.1"/>
    </source>
</evidence>
<dbReference type="InterPro" id="IPR001611">
    <property type="entry name" value="Leu-rich_rpt"/>
</dbReference>
<dbReference type="EMBL" id="JAIVGD010000015">
    <property type="protein sequence ID" value="KAH0757097.1"/>
    <property type="molecule type" value="Genomic_DNA"/>
</dbReference>
<comment type="subcellular location">
    <subcellularLocation>
        <location evidence="1">Cell membrane</location>
        <topology evidence="1">Single-pass membrane protein</topology>
    </subcellularLocation>
    <subcellularLocation>
        <location evidence="2">Membrane</location>
        <topology evidence="2">Single-pass type I membrane protein</topology>
    </subcellularLocation>
</comment>
<dbReference type="InterPro" id="IPR008271">
    <property type="entry name" value="Ser/Thr_kinase_AS"/>
</dbReference>